<reference evidence="2 3" key="1">
    <citation type="journal article" date="2016" name="PLoS ONE">
        <title>Complete Genome Sequence and Comparative Genomics of a Novel Myxobacterium Myxococcus hansupus.</title>
        <authorList>
            <person name="Sharma G."/>
            <person name="Narwani T."/>
            <person name="Subramanian S."/>
        </authorList>
    </citation>
    <scope>NUCLEOTIDE SEQUENCE [LARGE SCALE GENOMIC DNA]</scope>
    <source>
        <strain evidence="3">mixupus</strain>
    </source>
</reference>
<dbReference type="EMBL" id="CP012109">
    <property type="protein sequence ID" value="AKQ69023.1"/>
    <property type="molecule type" value="Genomic_DNA"/>
</dbReference>
<dbReference type="OrthoDB" id="7988204at2"/>
<accession>A0A0H4X5A8</accession>
<organism evidence="2 3">
    <name type="scientific">Pseudomyxococcus hansupus</name>
    <dbReference type="NCBI Taxonomy" id="1297742"/>
    <lineage>
        <taxon>Bacteria</taxon>
        <taxon>Pseudomonadati</taxon>
        <taxon>Myxococcota</taxon>
        <taxon>Myxococcia</taxon>
        <taxon>Myxococcales</taxon>
        <taxon>Cystobacterineae</taxon>
        <taxon>Myxococcaceae</taxon>
        <taxon>Pseudomyxococcus</taxon>
    </lineage>
</organism>
<dbReference type="eggNOG" id="COG0438">
    <property type="taxonomic scope" value="Bacteria"/>
</dbReference>
<keyword evidence="2" id="KW-0808">Transferase</keyword>
<evidence type="ECO:0000313" key="2">
    <source>
        <dbReference type="EMBL" id="AKQ69023.1"/>
    </source>
</evidence>
<dbReference type="Pfam" id="PF13579">
    <property type="entry name" value="Glyco_trans_4_4"/>
    <property type="match status" value="1"/>
</dbReference>
<dbReference type="GO" id="GO:0016757">
    <property type="term" value="F:glycosyltransferase activity"/>
    <property type="evidence" value="ECO:0007669"/>
    <property type="project" value="UniProtKB-ARBA"/>
</dbReference>
<keyword evidence="3" id="KW-1185">Reference proteome</keyword>
<dbReference type="KEGG" id="mym:A176_005935"/>
<gene>
    <name evidence="2" type="ORF">A176_005935</name>
</gene>
<dbReference type="InterPro" id="IPR028098">
    <property type="entry name" value="Glyco_trans_4-like_N"/>
</dbReference>
<dbReference type="Proteomes" id="UP000009026">
    <property type="component" value="Chromosome"/>
</dbReference>
<evidence type="ECO:0000259" key="1">
    <source>
        <dbReference type="Pfam" id="PF13579"/>
    </source>
</evidence>
<dbReference type="CDD" id="cd03801">
    <property type="entry name" value="GT4_PimA-like"/>
    <property type="match status" value="1"/>
</dbReference>
<name>A0A0H4X5A8_9BACT</name>
<dbReference type="PATRIC" id="fig|1297742.4.peg.6029"/>
<proteinExistence type="predicted"/>
<dbReference type="Gene3D" id="3.40.50.2000">
    <property type="entry name" value="Glycogen Phosphorylase B"/>
    <property type="match status" value="2"/>
</dbReference>
<sequence length="382" mass="41701">MSAASTGPAWHLLTGEYPPDPGGVSDHTRQVSHALARAGQEVHVWAPGEGGVHADGGVTVHRVPGLLTPRGLPALSRGLDACPGPRRLLLQYVPHALGLKAMNVPFCAWFAARQREERWVYFHEAVFPWEPRAPWLHHVLAGVTRVMARTVASNADRVFVSIPQWAAHLPGRVRPDVRWLPIPSNLPVEVTPDDVGTLRARLGAGPWLGHFGTYGRPIAEPLEAALVPLLQHDETRRALLMGRGSRAFVERVVARHPGLQGRLEARDSLSFEDLAVHLSACDVLLQPYPDGVSTRRTTVMAGLALGVPVVTNTGHLTEPLWQSLEVVALAEGTAPSALVERAESLLARAESRQALGQRAARVYRERFSLERTVETLLHPEQP</sequence>
<dbReference type="AlphaFoldDB" id="A0A0H4X5A8"/>
<dbReference type="RefSeq" id="WP_002638395.1">
    <property type="nucleotide sequence ID" value="NZ_CP012109.1"/>
</dbReference>
<protein>
    <submittedName>
        <fullName evidence="2">Glycosyl transferase, group 1</fullName>
    </submittedName>
</protein>
<dbReference type="SUPFAM" id="SSF53756">
    <property type="entry name" value="UDP-Glycosyltransferase/glycogen phosphorylase"/>
    <property type="match status" value="1"/>
</dbReference>
<evidence type="ECO:0000313" key="3">
    <source>
        <dbReference type="Proteomes" id="UP000009026"/>
    </source>
</evidence>
<feature type="domain" description="Glycosyltransferase subfamily 4-like N-terminal" evidence="1">
    <location>
        <begin position="22"/>
        <end position="183"/>
    </location>
</feature>
<dbReference type="STRING" id="1297742.A176_005935"/>